<evidence type="ECO:0000313" key="3">
    <source>
        <dbReference type="Proteomes" id="UP000472261"/>
    </source>
</evidence>
<keyword evidence="3" id="KW-1185">Reference proteome</keyword>
<evidence type="ECO:0000313" key="2">
    <source>
        <dbReference type="Ensembl" id="ENSPCLP00000025148.1"/>
    </source>
</evidence>
<dbReference type="PANTHER" id="PTHR14550">
    <property type="entry name" value="TRANSMEMBRANE PROTEIN 109"/>
    <property type="match status" value="1"/>
</dbReference>
<keyword evidence="1" id="KW-0812">Transmembrane</keyword>
<organism evidence="2 3">
    <name type="scientific">Phasianus colchicus</name>
    <name type="common">Common pheasant</name>
    <dbReference type="NCBI Taxonomy" id="9054"/>
    <lineage>
        <taxon>Eukaryota</taxon>
        <taxon>Metazoa</taxon>
        <taxon>Chordata</taxon>
        <taxon>Craniata</taxon>
        <taxon>Vertebrata</taxon>
        <taxon>Euteleostomi</taxon>
        <taxon>Archelosauria</taxon>
        <taxon>Archosauria</taxon>
        <taxon>Dinosauria</taxon>
        <taxon>Saurischia</taxon>
        <taxon>Theropoda</taxon>
        <taxon>Coelurosauria</taxon>
        <taxon>Aves</taxon>
        <taxon>Neognathae</taxon>
        <taxon>Galloanserae</taxon>
        <taxon>Galliformes</taxon>
        <taxon>Phasianidae</taxon>
        <taxon>Phasianinae</taxon>
        <taxon>Phasianus</taxon>
    </lineage>
</organism>
<dbReference type="Proteomes" id="UP000472261">
    <property type="component" value="Unplaced"/>
</dbReference>
<feature type="transmembrane region" description="Helical" evidence="1">
    <location>
        <begin position="157"/>
        <end position="172"/>
    </location>
</feature>
<sequence>MLGGHIETGYGWGAWRGHQVVGGRLGGQLTPPRCPQTPLAVPRMGAFGGTMALEVGGRCGGEHDMAPRGLFSLQNLLAALWLTASAISSGLAVLSSTVGDLLDACGLHGAWLAGSVALSPSAVQRVLLWGLLALVGVHLLPWLLGLVVALLRPVLRWLRLCVFLGAFLHVAAAEGSGLMVRAAMLLGLWGLYVLLGGGRAPPPSPGAHLEAAVRSLEWKVEELRRRQQRYGAARGRAEE</sequence>
<dbReference type="OMA" id="EHDMAPR"/>
<keyword evidence="1" id="KW-1133">Transmembrane helix</keyword>
<evidence type="ECO:0000256" key="1">
    <source>
        <dbReference type="SAM" id="Phobius"/>
    </source>
</evidence>
<dbReference type="Ensembl" id="ENSPCLT00000034863.1">
    <property type="protein sequence ID" value="ENSPCLP00000025148.1"/>
    <property type="gene ID" value="ENSPCLG00000022138.1"/>
</dbReference>
<dbReference type="PANTHER" id="PTHR14550:SF2">
    <property type="entry name" value="TRANSMEMBRANE PROTEIN 109"/>
    <property type="match status" value="1"/>
</dbReference>
<dbReference type="GO" id="GO:0071480">
    <property type="term" value="P:cellular response to gamma radiation"/>
    <property type="evidence" value="ECO:0007669"/>
    <property type="project" value="InterPro"/>
</dbReference>
<feature type="transmembrane region" description="Helical" evidence="1">
    <location>
        <begin position="75"/>
        <end position="94"/>
    </location>
</feature>
<protein>
    <submittedName>
        <fullName evidence="2">Transmembrane protein 109</fullName>
    </submittedName>
</protein>
<reference evidence="2" key="2">
    <citation type="submission" date="2025-09" db="UniProtKB">
        <authorList>
            <consortium name="Ensembl"/>
        </authorList>
    </citation>
    <scope>IDENTIFICATION</scope>
</reference>
<dbReference type="AlphaFoldDB" id="A0A669R1V9"/>
<dbReference type="Pfam" id="PF14965">
    <property type="entry name" value="BRI3BP"/>
    <property type="match status" value="1"/>
</dbReference>
<dbReference type="GO" id="GO:0042771">
    <property type="term" value="P:intrinsic apoptotic signaling pathway in response to DNA damage by p53 class mediator"/>
    <property type="evidence" value="ECO:0007669"/>
    <property type="project" value="TreeGrafter"/>
</dbReference>
<proteinExistence type="predicted"/>
<dbReference type="InterPro" id="IPR039492">
    <property type="entry name" value="TMEM109"/>
</dbReference>
<feature type="transmembrane region" description="Helical" evidence="1">
    <location>
        <begin position="126"/>
        <end position="150"/>
    </location>
</feature>
<reference evidence="2" key="1">
    <citation type="submission" date="2025-08" db="UniProtKB">
        <authorList>
            <consortium name="Ensembl"/>
        </authorList>
    </citation>
    <scope>IDENTIFICATION</scope>
</reference>
<accession>A0A669R1V9</accession>
<keyword evidence="1" id="KW-0472">Membrane</keyword>
<name>A0A669R1V9_PHACC</name>